<proteinExistence type="predicted"/>
<accession>A0ABV9KHL2</accession>
<sequence length="609" mass="67739">MESVVRNDFVSVDGHDTLAKLFRARVAAWGDRVAMREKNFGIWEAFTWADYDRHARQVAGGLMALGLRRGDVVAILSEDNKEWVFADMGAQIAGCVVNGVYPTYQAPQLKHMLEDSSAKVLIVEDEEQLDKYLEVRDALPDIVKVYVIDWKGLRGFRDPRVEPIGHLYEAGTQFQNDHPGALDRAIDGGKNDDTVVLIYTSGTTGSPKGALIPNRYLLYTMTASPDPFRIGPEDEILTYLPLCHAAERMVSLCMCLGHGTRLNFAESAETVFQNIRELSPTVIFAVPRIWEKFYSRVATLMSEATWLGRAGYAWAMGVGTRRAEYLLEGRPVPPLLAAQYRLADVLVYRNLKQLLGLDRAQFLLSGAAPISADLLKWYLALGLPVSEAYGQTETGMTTMTSVARPSPGTVGHALPSVEVRLGEQDEILVRSPSLFSGYLNNPEATASTIVDGWVRTGDVGQIGNDGALRIRDRLKDIIITAGGKNVTPSLMENALKFSPYIADAIIIGDKRKYLTCLIMIDQENVEHFAQSRAVPFTDYRSLCARPEIVELIESEVAKANRNFSPVEQVKKFKLINILLTAEDDEMTPTMKLKRSFVEKKYGALIDQMY</sequence>
<evidence type="ECO:0000313" key="5">
    <source>
        <dbReference type="EMBL" id="MFC4669657.1"/>
    </source>
</evidence>
<dbReference type="SUPFAM" id="SSF56801">
    <property type="entry name" value="Acetyl-CoA synthetase-like"/>
    <property type="match status" value="1"/>
</dbReference>
<dbReference type="RefSeq" id="WP_380718090.1">
    <property type="nucleotide sequence ID" value="NZ_JBHSGI010000016.1"/>
</dbReference>
<dbReference type="Pfam" id="PF23562">
    <property type="entry name" value="AMP-binding_C_3"/>
    <property type="match status" value="1"/>
</dbReference>
<dbReference type="InterPro" id="IPR042099">
    <property type="entry name" value="ANL_N_sf"/>
</dbReference>
<dbReference type="InterPro" id="IPR000873">
    <property type="entry name" value="AMP-dep_synth/lig_dom"/>
</dbReference>
<reference evidence="6" key="1">
    <citation type="journal article" date="2019" name="Int. J. Syst. Evol. Microbiol.">
        <title>The Global Catalogue of Microorganisms (GCM) 10K type strain sequencing project: providing services to taxonomists for standard genome sequencing and annotation.</title>
        <authorList>
            <consortium name="The Broad Institute Genomics Platform"/>
            <consortium name="The Broad Institute Genome Sequencing Center for Infectious Disease"/>
            <person name="Wu L."/>
            <person name="Ma J."/>
        </authorList>
    </citation>
    <scope>NUCLEOTIDE SEQUENCE [LARGE SCALE GENOMIC DNA]</scope>
    <source>
        <strain evidence="6">CGMCC 4.7283</strain>
    </source>
</reference>
<feature type="domain" description="AMP-dependent synthetase/ligase" evidence="4">
    <location>
        <begin position="22"/>
        <end position="439"/>
    </location>
</feature>
<dbReference type="EMBL" id="JBHSGI010000016">
    <property type="protein sequence ID" value="MFC4669657.1"/>
    <property type="molecule type" value="Genomic_DNA"/>
</dbReference>
<name>A0ABV9KHL2_9RHOB</name>
<evidence type="ECO:0000259" key="4">
    <source>
        <dbReference type="Pfam" id="PF00501"/>
    </source>
</evidence>
<dbReference type="PROSITE" id="PS00455">
    <property type="entry name" value="AMP_BINDING"/>
    <property type="match status" value="1"/>
</dbReference>
<evidence type="ECO:0000313" key="6">
    <source>
        <dbReference type="Proteomes" id="UP001595973"/>
    </source>
</evidence>
<dbReference type="Proteomes" id="UP001595973">
    <property type="component" value="Unassembled WGS sequence"/>
</dbReference>
<keyword evidence="3" id="KW-0443">Lipid metabolism</keyword>
<keyword evidence="6" id="KW-1185">Reference proteome</keyword>
<gene>
    <name evidence="5" type="ORF">ACFO5X_13925</name>
</gene>
<evidence type="ECO:0000256" key="3">
    <source>
        <dbReference type="ARBA" id="ARBA00023098"/>
    </source>
</evidence>
<dbReference type="PANTHER" id="PTHR43272:SF32">
    <property type="entry name" value="AMP-DEPENDENT SYNTHETASE_LIGASE DOMAIN-CONTAINING PROTEIN"/>
    <property type="match status" value="1"/>
</dbReference>
<organism evidence="5 6">
    <name type="scientific">Seohaeicola nanhaiensis</name>
    <dbReference type="NCBI Taxonomy" id="1387282"/>
    <lineage>
        <taxon>Bacteria</taxon>
        <taxon>Pseudomonadati</taxon>
        <taxon>Pseudomonadota</taxon>
        <taxon>Alphaproteobacteria</taxon>
        <taxon>Rhodobacterales</taxon>
        <taxon>Roseobacteraceae</taxon>
        <taxon>Seohaeicola</taxon>
    </lineage>
</organism>
<evidence type="ECO:0000256" key="2">
    <source>
        <dbReference type="ARBA" id="ARBA00022832"/>
    </source>
</evidence>
<dbReference type="PANTHER" id="PTHR43272">
    <property type="entry name" value="LONG-CHAIN-FATTY-ACID--COA LIGASE"/>
    <property type="match status" value="1"/>
</dbReference>
<keyword evidence="2" id="KW-0276">Fatty acid metabolism</keyword>
<keyword evidence="1" id="KW-0436">Ligase</keyword>
<evidence type="ECO:0000256" key="1">
    <source>
        <dbReference type="ARBA" id="ARBA00022598"/>
    </source>
</evidence>
<dbReference type="Gene3D" id="3.40.50.12780">
    <property type="entry name" value="N-terminal domain of ligase-like"/>
    <property type="match status" value="1"/>
</dbReference>
<dbReference type="InterPro" id="IPR020845">
    <property type="entry name" value="AMP-binding_CS"/>
</dbReference>
<dbReference type="Pfam" id="PF00501">
    <property type="entry name" value="AMP-binding"/>
    <property type="match status" value="1"/>
</dbReference>
<protein>
    <submittedName>
        <fullName evidence="5">AMP-dependent synthetase/ligase</fullName>
    </submittedName>
</protein>
<comment type="caution">
    <text evidence="5">The sequence shown here is derived from an EMBL/GenBank/DDBJ whole genome shotgun (WGS) entry which is preliminary data.</text>
</comment>